<name>A0A1R1X097_9FUNG</name>
<reference evidence="2 3" key="1">
    <citation type="submission" date="2017-01" db="EMBL/GenBank/DDBJ databases">
        <authorList>
            <person name="Mah S.A."/>
            <person name="Swanson W.J."/>
            <person name="Moy G.W."/>
            <person name="Vacquier V.D."/>
        </authorList>
    </citation>
    <scope>NUCLEOTIDE SEQUENCE [LARGE SCALE GENOMIC DNA]</scope>
    <source>
        <strain evidence="2 3">GSMNP</strain>
    </source>
</reference>
<feature type="region of interest" description="Disordered" evidence="1">
    <location>
        <begin position="88"/>
        <end position="121"/>
    </location>
</feature>
<evidence type="ECO:0000313" key="2">
    <source>
        <dbReference type="EMBL" id="OMJ08062.1"/>
    </source>
</evidence>
<dbReference type="Proteomes" id="UP000187283">
    <property type="component" value="Unassembled WGS sequence"/>
</dbReference>
<organism evidence="2 3">
    <name type="scientific">Smittium culicis</name>
    <dbReference type="NCBI Taxonomy" id="133412"/>
    <lineage>
        <taxon>Eukaryota</taxon>
        <taxon>Fungi</taxon>
        <taxon>Fungi incertae sedis</taxon>
        <taxon>Zoopagomycota</taxon>
        <taxon>Kickxellomycotina</taxon>
        <taxon>Harpellomycetes</taxon>
        <taxon>Harpellales</taxon>
        <taxon>Legeriomycetaceae</taxon>
        <taxon>Smittium</taxon>
    </lineage>
</organism>
<keyword evidence="3" id="KW-1185">Reference proteome</keyword>
<dbReference type="AlphaFoldDB" id="A0A1R1X097"/>
<accession>A0A1R1X097</accession>
<comment type="caution">
    <text evidence="2">The sequence shown here is derived from an EMBL/GenBank/DDBJ whole genome shotgun (WGS) entry which is preliminary data.</text>
</comment>
<gene>
    <name evidence="2" type="ORF">AYI70_g11788</name>
</gene>
<feature type="region of interest" description="Disordered" evidence="1">
    <location>
        <begin position="23"/>
        <end position="45"/>
    </location>
</feature>
<protein>
    <submittedName>
        <fullName evidence="2">Uncharacterized protein</fullName>
    </submittedName>
</protein>
<proteinExistence type="predicted"/>
<evidence type="ECO:0000313" key="3">
    <source>
        <dbReference type="Proteomes" id="UP000187283"/>
    </source>
</evidence>
<evidence type="ECO:0000256" key="1">
    <source>
        <dbReference type="SAM" id="MobiDB-lite"/>
    </source>
</evidence>
<dbReference type="EMBL" id="LSSN01005890">
    <property type="protein sequence ID" value="OMJ08062.1"/>
    <property type="molecule type" value="Genomic_DNA"/>
</dbReference>
<sequence length="121" mass="13706">MSIRLNKKKSSIRNNLGESITVIPSKTSDSVPSRKPKISTRQKEKSLSVANLSPYRISLKEIEKTNEDILIEQYNNMSQGSYEISENISAKTHEGHTNPEHPKPLHNSSEYRTDILEENLG</sequence>
<feature type="compositionally biased region" description="Basic and acidic residues" evidence="1">
    <location>
        <begin position="91"/>
        <end position="115"/>
    </location>
</feature>